<dbReference type="Proteomes" id="UP001642483">
    <property type="component" value="Unassembled WGS sequence"/>
</dbReference>
<evidence type="ECO:0000313" key="2">
    <source>
        <dbReference type="Proteomes" id="UP001642483"/>
    </source>
</evidence>
<proteinExistence type="predicted"/>
<name>A0ABP0FIH3_CLALP</name>
<gene>
    <name evidence="1" type="ORF">CVLEPA_LOCUS8152</name>
</gene>
<sequence length="98" mass="11262">MVKKKSYDYALECQSYRIVRLVTSGLKKTAFKLYANGLFRKKHQPTPREEKNVSEGEATQFVRFLASEAGKAAGCDEIRLRMLKTAYRGGILWLTHVY</sequence>
<keyword evidence="2" id="KW-1185">Reference proteome</keyword>
<comment type="caution">
    <text evidence="1">The sequence shown here is derived from an EMBL/GenBank/DDBJ whole genome shotgun (WGS) entry which is preliminary data.</text>
</comment>
<dbReference type="EMBL" id="CAWYQH010000046">
    <property type="protein sequence ID" value="CAK8678210.1"/>
    <property type="molecule type" value="Genomic_DNA"/>
</dbReference>
<evidence type="ECO:0000313" key="1">
    <source>
        <dbReference type="EMBL" id="CAK8678210.1"/>
    </source>
</evidence>
<organism evidence="1 2">
    <name type="scientific">Clavelina lepadiformis</name>
    <name type="common">Light-bulb sea squirt</name>
    <name type="synonym">Ascidia lepadiformis</name>
    <dbReference type="NCBI Taxonomy" id="159417"/>
    <lineage>
        <taxon>Eukaryota</taxon>
        <taxon>Metazoa</taxon>
        <taxon>Chordata</taxon>
        <taxon>Tunicata</taxon>
        <taxon>Ascidiacea</taxon>
        <taxon>Aplousobranchia</taxon>
        <taxon>Clavelinidae</taxon>
        <taxon>Clavelina</taxon>
    </lineage>
</organism>
<protein>
    <submittedName>
        <fullName evidence="1">Uncharacterized protein</fullName>
    </submittedName>
</protein>
<reference evidence="1 2" key="1">
    <citation type="submission" date="2024-02" db="EMBL/GenBank/DDBJ databases">
        <authorList>
            <person name="Daric V."/>
            <person name="Darras S."/>
        </authorList>
    </citation>
    <scope>NUCLEOTIDE SEQUENCE [LARGE SCALE GENOMIC DNA]</scope>
</reference>
<accession>A0ABP0FIH3</accession>